<dbReference type="RefSeq" id="WP_002773822.1">
    <property type="nucleotide sequence ID" value="NZ_JH597773.1"/>
</dbReference>
<keyword evidence="2" id="KW-1185">Reference proteome</keyword>
<accession>H2CEW3</accession>
<sequence length="77" mass="8806">MATLKQAEQIVNELSESDRRALLQKLIDRVDPVSPEIEKAWLDESRSRLEAMRDGTLELIDEEEAFSRAFKSLDGKS</sequence>
<name>H2CEW3_9LEPT</name>
<dbReference type="AlphaFoldDB" id="H2CEW3"/>
<evidence type="ECO:0000313" key="1">
    <source>
        <dbReference type="EMBL" id="EHQ07727.1"/>
    </source>
</evidence>
<proteinExistence type="predicted"/>
<organism evidence="1 2">
    <name type="scientific">Leptonema illini DSM 21528</name>
    <dbReference type="NCBI Taxonomy" id="929563"/>
    <lineage>
        <taxon>Bacteria</taxon>
        <taxon>Pseudomonadati</taxon>
        <taxon>Spirochaetota</taxon>
        <taxon>Spirochaetia</taxon>
        <taxon>Leptospirales</taxon>
        <taxon>Leptospiraceae</taxon>
        <taxon>Leptonema</taxon>
    </lineage>
</organism>
<dbReference type="EMBL" id="JH597773">
    <property type="protein sequence ID" value="EHQ07727.1"/>
    <property type="molecule type" value="Genomic_DNA"/>
</dbReference>
<dbReference type="HOGENOM" id="CLU_177580_2_0_12"/>
<protein>
    <submittedName>
        <fullName evidence="1">Putative addiction module component CHP02574 family protein</fullName>
    </submittedName>
</protein>
<gene>
    <name evidence="1" type="ORF">Lepil_3063</name>
</gene>
<reference evidence="1 2" key="1">
    <citation type="submission" date="2011-10" db="EMBL/GenBank/DDBJ databases">
        <title>The Improved High-Quality Draft genome of Leptonema illini DSM 21528.</title>
        <authorList>
            <consortium name="US DOE Joint Genome Institute (JGI-PGF)"/>
            <person name="Lucas S."/>
            <person name="Copeland A."/>
            <person name="Lapidus A."/>
            <person name="Glavina del Rio T."/>
            <person name="Dalin E."/>
            <person name="Tice H."/>
            <person name="Bruce D."/>
            <person name="Goodwin L."/>
            <person name="Pitluck S."/>
            <person name="Peters L."/>
            <person name="Mikhailova N."/>
            <person name="Held B."/>
            <person name="Kyrpides N."/>
            <person name="Mavromatis K."/>
            <person name="Ivanova N."/>
            <person name="Markowitz V."/>
            <person name="Cheng J.-F."/>
            <person name="Hugenholtz P."/>
            <person name="Woyke T."/>
            <person name="Wu D."/>
            <person name="Gronow S."/>
            <person name="Wellnitz S."/>
            <person name="Brambilla E.-M."/>
            <person name="Klenk H.-P."/>
            <person name="Eisen J.A."/>
        </authorList>
    </citation>
    <scope>NUCLEOTIDE SEQUENCE [LARGE SCALE GENOMIC DNA]</scope>
    <source>
        <strain evidence="1 2">DSM 21528</strain>
    </source>
</reference>
<evidence type="ECO:0000313" key="2">
    <source>
        <dbReference type="Proteomes" id="UP000005737"/>
    </source>
</evidence>
<dbReference type="STRING" id="183.GCA_002009735_01065"/>
<dbReference type="Pfam" id="PF09720">
    <property type="entry name" value="Unstab_antitox"/>
    <property type="match status" value="1"/>
</dbReference>
<dbReference type="Proteomes" id="UP000005737">
    <property type="component" value="Unassembled WGS sequence"/>
</dbReference>
<dbReference type="InterPro" id="IPR013406">
    <property type="entry name" value="CHP02574_addiction_mod"/>
</dbReference>